<sequence length="145" mass="15763">MPEEISSSDEKFSTILDGTSIERTTVSSEATSVPMSTVTSETPEIFGTEILDKITTTIQEENTHSDVTLNEMKQKHESTKIAPINETKLAFMDSSSSTMFVNSRTTVLTPGNRITSTIITDSSSSSTTEVPSFTYASSEITHQPV</sequence>
<evidence type="ECO:0000313" key="1">
    <source>
        <dbReference type="EMBL" id="VDP25031.1"/>
    </source>
</evidence>
<dbReference type="Proteomes" id="UP000267606">
    <property type="component" value="Unassembled WGS sequence"/>
</dbReference>
<reference evidence="1 2" key="2">
    <citation type="submission" date="2018-11" db="EMBL/GenBank/DDBJ databases">
        <authorList>
            <consortium name="Pathogen Informatics"/>
        </authorList>
    </citation>
    <scope>NUCLEOTIDE SEQUENCE [LARGE SCALE GENOMIC DNA]</scope>
</reference>
<accession>A0A183I864</accession>
<protein>
    <submittedName>
        <fullName evidence="3">Flocculation protein FLO11-like</fullName>
    </submittedName>
</protein>
<dbReference type="WBParaSite" id="OFLC_0001593901-mRNA-1">
    <property type="protein sequence ID" value="OFLC_0001593901-mRNA-1"/>
    <property type="gene ID" value="OFLC_0001593901"/>
</dbReference>
<reference evidence="3" key="1">
    <citation type="submission" date="2016-06" db="UniProtKB">
        <authorList>
            <consortium name="WormBaseParasite"/>
        </authorList>
    </citation>
    <scope>IDENTIFICATION</scope>
</reference>
<keyword evidence="2" id="KW-1185">Reference proteome</keyword>
<evidence type="ECO:0000313" key="3">
    <source>
        <dbReference type="WBParaSite" id="OFLC_0001593901-mRNA-1"/>
    </source>
</evidence>
<dbReference type="EMBL" id="UZAJ01043273">
    <property type="protein sequence ID" value="VDP25031.1"/>
    <property type="molecule type" value="Genomic_DNA"/>
</dbReference>
<gene>
    <name evidence="1" type="ORF">OFLC_LOCUS15927</name>
</gene>
<evidence type="ECO:0000313" key="2">
    <source>
        <dbReference type="Proteomes" id="UP000267606"/>
    </source>
</evidence>
<dbReference type="AlphaFoldDB" id="A0A183I864"/>
<name>A0A183I864_9BILA</name>
<proteinExistence type="predicted"/>
<organism evidence="3">
    <name type="scientific">Onchocerca flexuosa</name>
    <dbReference type="NCBI Taxonomy" id="387005"/>
    <lineage>
        <taxon>Eukaryota</taxon>
        <taxon>Metazoa</taxon>
        <taxon>Ecdysozoa</taxon>
        <taxon>Nematoda</taxon>
        <taxon>Chromadorea</taxon>
        <taxon>Rhabditida</taxon>
        <taxon>Spirurina</taxon>
        <taxon>Spiruromorpha</taxon>
        <taxon>Filarioidea</taxon>
        <taxon>Onchocercidae</taxon>
        <taxon>Onchocerca</taxon>
    </lineage>
</organism>